<reference evidence="1 2" key="1">
    <citation type="journal article" date="2007" name="Appl. Environ. Microbiol.">
        <title>Genome sequence of the cellulolytic gliding bacterium Cytophaga hutchinsonii.</title>
        <authorList>
            <person name="Xie G."/>
            <person name="Bruce D.C."/>
            <person name="Challacombe J.F."/>
            <person name="Chertkov O."/>
            <person name="Detter J.C."/>
            <person name="Gilna P."/>
            <person name="Han C.S."/>
            <person name="Lucas S."/>
            <person name="Misra M."/>
            <person name="Myers G.L."/>
            <person name="Richardson P."/>
            <person name="Tapia R."/>
            <person name="Thayer N."/>
            <person name="Thompson L.S."/>
            <person name="Brettin T.S."/>
            <person name="Henrissat B."/>
            <person name="Wilson D.B."/>
            <person name="McBride M.J."/>
        </authorList>
    </citation>
    <scope>NUCLEOTIDE SEQUENCE [LARGE SCALE GENOMIC DNA]</scope>
    <source>
        <strain evidence="2">ATCC 33406 / DSM 1761 / CIP 103989 / NBRC 15051 / NCIMB 9469 / D465</strain>
    </source>
</reference>
<protein>
    <submittedName>
        <fullName evidence="1">Uncharacterized protein</fullName>
    </submittedName>
</protein>
<dbReference type="RefSeq" id="WP_011585108.1">
    <property type="nucleotide sequence ID" value="NC_008255.1"/>
</dbReference>
<evidence type="ECO:0000313" key="2">
    <source>
        <dbReference type="Proteomes" id="UP000001822"/>
    </source>
</evidence>
<evidence type="ECO:0000313" key="1">
    <source>
        <dbReference type="EMBL" id="ABG58991.1"/>
    </source>
</evidence>
<dbReference type="Proteomes" id="UP000001822">
    <property type="component" value="Chromosome"/>
</dbReference>
<dbReference type="AlphaFoldDB" id="A0A6N4SRM0"/>
<dbReference type="KEGG" id="chu:CHU_1724"/>
<dbReference type="EMBL" id="CP000383">
    <property type="protein sequence ID" value="ABG58991.1"/>
    <property type="molecule type" value="Genomic_DNA"/>
</dbReference>
<proteinExistence type="predicted"/>
<gene>
    <name evidence="1" type="ordered locus">CHU_1724</name>
</gene>
<accession>A0A6N4SRM0</accession>
<keyword evidence="2" id="KW-1185">Reference proteome</keyword>
<name>A0A6N4SRM0_CYTH3</name>
<sequence length="116" mass="13454">MTLEEVKEILTASHKNLGERKAKVGHRIYLEHVQQDAVHNACLAILKNNDSKKASEYATLFTQATKDLVEIYTDKEAAADKRDIEKNVQWNAMWEELQRYFSEVHGIDIGERDVFY</sequence>
<dbReference type="OrthoDB" id="1442006at2"/>
<organism evidence="1 2">
    <name type="scientific">Cytophaga hutchinsonii (strain ATCC 33406 / DSM 1761 / CIP 103989 / NBRC 15051 / NCIMB 9469 / D465)</name>
    <dbReference type="NCBI Taxonomy" id="269798"/>
    <lineage>
        <taxon>Bacteria</taxon>
        <taxon>Pseudomonadati</taxon>
        <taxon>Bacteroidota</taxon>
        <taxon>Cytophagia</taxon>
        <taxon>Cytophagales</taxon>
        <taxon>Cytophagaceae</taxon>
        <taxon>Cytophaga</taxon>
    </lineage>
</organism>